<keyword evidence="14" id="KW-1185">Reference proteome</keyword>
<dbReference type="Proteomes" id="UP000238672">
    <property type="component" value="Unassembled WGS sequence"/>
</dbReference>
<feature type="transmembrane region" description="Helical" evidence="12">
    <location>
        <begin position="46"/>
        <end position="65"/>
    </location>
</feature>
<dbReference type="EMBL" id="PUUG01000073">
    <property type="protein sequence ID" value="PQP79277.1"/>
    <property type="molecule type" value="Genomic_DNA"/>
</dbReference>
<dbReference type="PIRSF" id="PIRSF000847">
    <property type="entry name" value="Phos_ph_gly_syn"/>
    <property type="match status" value="1"/>
</dbReference>
<keyword evidence="3" id="KW-0444">Lipid biosynthesis</keyword>
<evidence type="ECO:0000256" key="10">
    <source>
        <dbReference type="ARBA" id="ARBA00023264"/>
    </source>
</evidence>
<dbReference type="PROSITE" id="PS00379">
    <property type="entry name" value="CDP_ALCOHOL_P_TRANSF"/>
    <property type="match status" value="1"/>
</dbReference>
<evidence type="ECO:0000256" key="4">
    <source>
        <dbReference type="ARBA" id="ARBA00022679"/>
    </source>
</evidence>
<evidence type="ECO:0000256" key="11">
    <source>
        <dbReference type="RuleBase" id="RU003750"/>
    </source>
</evidence>
<feature type="transmembrane region" description="Helical" evidence="12">
    <location>
        <begin position="160"/>
        <end position="179"/>
    </location>
</feature>
<dbReference type="InterPro" id="IPR050324">
    <property type="entry name" value="CDP-alcohol_PTase-I"/>
</dbReference>
<protein>
    <submittedName>
        <fullName evidence="13">CDP-diacylglycerol--glycerol-3-phosphate 3-phosphatidyltransferase</fullName>
    </submittedName>
</protein>
<dbReference type="GO" id="GO:0008444">
    <property type="term" value="F:CDP-diacylglycerol-glycerol-3-phosphate 3-phosphatidyltransferase activity"/>
    <property type="evidence" value="ECO:0007669"/>
    <property type="project" value="InterPro"/>
</dbReference>
<keyword evidence="7" id="KW-0443">Lipid metabolism</keyword>
<evidence type="ECO:0000313" key="14">
    <source>
        <dbReference type="Proteomes" id="UP000238672"/>
    </source>
</evidence>
<evidence type="ECO:0000256" key="1">
    <source>
        <dbReference type="ARBA" id="ARBA00004141"/>
    </source>
</evidence>
<accession>A0A2S8NTF5</accession>
<feature type="transmembrane region" description="Helical" evidence="12">
    <location>
        <begin position="86"/>
        <end position="104"/>
    </location>
</feature>
<comment type="similarity">
    <text evidence="2 11">Belongs to the CDP-alcohol phosphatidyltransferase class-I family.</text>
</comment>
<dbReference type="InterPro" id="IPR043130">
    <property type="entry name" value="CDP-OH_PTrfase_TM_dom"/>
</dbReference>
<evidence type="ECO:0000256" key="2">
    <source>
        <dbReference type="ARBA" id="ARBA00010441"/>
    </source>
</evidence>
<evidence type="ECO:0000256" key="5">
    <source>
        <dbReference type="ARBA" id="ARBA00022692"/>
    </source>
</evidence>
<evidence type="ECO:0000256" key="3">
    <source>
        <dbReference type="ARBA" id="ARBA00022516"/>
    </source>
</evidence>
<comment type="subcellular location">
    <subcellularLocation>
        <location evidence="1">Membrane</location>
        <topology evidence="1">Multi-pass membrane protein</topology>
    </subcellularLocation>
</comment>
<dbReference type="InterPro" id="IPR000462">
    <property type="entry name" value="CDP-OH_P_trans"/>
</dbReference>
<keyword evidence="9" id="KW-0594">Phospholipid biosynthesis</keyword>
<name>A0A2S8NTF5_9MOLU</name>
<evidence type="ECO:0000256" key="7">
    <source>
        <dbReference type="ARBA" id="ARBA00023098"/>
    </source>
</evidence>
<dbReference type="PANTHER" id="PTHR14269">
    <property type="entry name" value="CDP-DIACYLGLYCEROL--GLYCEROL-3-PHOSPHATE 3-PHOSPHATIDYLTRANSFERASE-RELATED"/>
    <property type="match status" value="1"/>
</dbReference>
<proteinExistence type="inferred from homology"/>
<keyword evidence="5 12" id="KW-0812">Transmembrane</keyword>
<dbReference type="GO" id="GO:0016020">
    <property type="term" value="C:membrane"/>
    <property type="evidence" value="ECO:0007669"/>
    <property type="project" value="UniProtKB-SubCell"/>
</dbReference>
<feature type="transmembrane region" description="Helical" evidence="12">
    <location>
        <begin position="12"/>
        <end position="34"/>
    </location>
</feature>
<feature type="transmembrane region" description="Helical" evidence="12">
    <location>
        <begin position="116"/>
        <end position="140"/>
    </location>
</feature>
<reference evidence="13 14" key="1">
    <citation type="submission" date="2018-02" db="EMBL/GenBank/DDBJ databases">
        <title>Metagenomics reveals mixed infection of spiroplasma and phytoplasma in chicory.</title>
        <authorList>
            <person name="Polano C."/>
            <person name="Moruzzi S."/>
            <person name="Ermacora P."/>
            <person name="Ferrini F."/>
            <person name="Martini M."/>
            <person name="Firrao G."/>
        </authorList>
    </citation>
    <scope>NUCLEOTIDE SEQUENCE [LARGE SCALE GENOMIC DNA]</scope>
    <source>
        <strain evidence="13 14">ChiP</strain>
    </source>
</reference>
<evidence type="ECO:0000256" key="9">
    <source>
        <dbReference type="ARBA" id="ARBA00023209"/>
    </source>
</evidence>
<dbReference type="PANTHER" id="PTHR14269:SF62">
    <property type="entry name" value="CDP-DIACYLGLYCEROL--GLYCEROL-3-PHOSPHATE 3-PHOSPHATIDYLTRANSFERASE 1, CHLOROPLASTIC"/>
    <property type="match status" value="1"/>
</dbReference>
<keyword evidence="4 11" id="KW-0808">Transferase</keyword>
<dbReference type="InterPro" id="IPR048254">
    <property type="entry name" value="CDP_ALCOHOL_P_TRANSF_CS"/>
</dbReference>
<evidence type="ECO:0000256" key="12">
    <source>
        <dbReference type="SAM" id="Phobius"/>
    </source>
</evidence>
<sequence length="220" mass="25338">MKILGKSSANLITILRIILVFTLLPLIYLTHYLTHSNPDGSIPNNLIFIIIFIFSALTDYLDGFIARKFKQQTLFGKCFDPIADKLLVVISFLYLYILSIKNFLIHQEEEKINPTVTIFIMAVLITSIFRDLLIMGIRILNAFEKNPTITSSFWGKSKTFITFISIIFLLCSRYLQSSFSLSASLITYLIIFCLIINIILIIVSGFEYILKYYRVVLKTF</sequence>
<keyword evidence="6 12" id="KW-1133">Transmembrane helix</keyword>
<dbReference type="Gene3D" id="1.20.120.1760">
    <property type="match status" value="1"/>
</dbReference>
<gene>
    <name evidence="13" type="ORF">C6B37_02185</name>
</gene>
<keyword evidence="8 12" id="KW-0472">Membrane</keyword>
<evidence type="ECO:0000256" key="6">
    <source>
        <dbReference type="ARBA" id="ARBA00022989"/>
    </source>
</evidence>
<evidence type="ECO:0000256" key="8">
    <source>
        <dbReference type="ARBA" id="ARBA00023136"/>
    </source>
</evidence>
<feature type="transmembrane region" description="Helical" evidence="12">
    <location>
        <begin position="185"/>
        <end position="210"/>
    </location>
</feature>
<dbReference type="Pfam" id="PF01066">
    <property type="entry name" value="CDP-OH_P_transf"/>
    <property type="match status" value="1"/>
</dbReference>
<comment type="caution">
    <text evidence="13">The sequence shown here is derived from an EMBL/GenBank/DDBJ whole genome shotgun (WGS) entry which is preliminary data.</text>
</comment>
<dbReference type="GO" id="GO:0046474">
    <property type="term" value="P:glycerophospholipid biosynthetic process"/>
    <property type="evidence" value="ECO:0007669"/>
    <property type="project" value="TreeGrafter"/>
</dbReference>
<evidence type="ECO:0000313" key="13">
    <source>
        <dbReference type="EMBL" id="PQP79277.1"/>
    </source>
</evidence>
<keyword evidence="10" id="KW-1208">Phospholipid metabolism</keyword>
<dbReference type="InterPro" id="IPR004570">
    <property type="entry name" value="Phosphatidylglycerol_P_synth"/>
</dbReference>
<organism evidence="13 14">
    <name type="scientific">Candidatus Phytoplasma phoenicium</name>
    <dbReference type="NCBI Taxonomy" id="198422"/>
    <lineage>
        <taxon>Bacteria</taxon>
        <taxon>Bacillati</taxon>
        <taxon>Mycoplasmatota</taxon>
        <taxon>Mollicutes</taxon>
        <taxon>Acholeplasmatales</taxon>
        <taxon>Acholeplasmataceae</taxon>
        <taxon>Candidatus Phytoplasma</taxon>
        <taxon>16SrIX (Pigeon pea witches'-broom group)</taxon>
    </lineage>
</organism>
<dbReference type="AlphaFoldDB" id="A0A2S8NTF5"/>